<name>A0A1S0THY1_LOALO</name>
<dbReference type="AlphaFoldDB" id="A0A1S0THY1"/>
<dbReference type="GeneID" id="9951865"/>
<dbReference type="CTD" id="9951865"/>
<protein>
    <submittedName>
        <fullName evidence="1">Uncharacterized protein</fullName>
    </submittedName>
</protein>
<dbReference type="InParanoid" id="A0A1S0THY1"/>
<gene>
    <name evidence="1" type="ORF">LOAG_14386</name>
</gene>
<sequence>MNESMVTKLHAEYSDSICKSNYDSRITIKSSMPVSVTQSYFAGDETGDSFA</sequence>
<dbReference type="KEGG" id="loa:LOAG_14386"/>
<proteinExistence type="predicted"/>
<evidence type="ECO:0000313" key="1">
    <source>
        <dbReference type="EMBL" id="EFO14139.2"/>
    </source>
</evidence>
<feature type="non-terminal residue" evidence="1">
    <location>
        <position position="51"/>
    </location>
</feature>
<dbReference type="OrthoDB" id="5815905at2759"/>
<dbReference type="RefSeq" id="XP_003149931.2">
    <property type="nucleotide sequence ID" value="XM_003149883.2"/>
</dbReference>
<reference evidence="1" key="1">
    <citation type="submission" date="2012-04" db="EMBL/GenBank/DDBJ databases">
        <title>The Genome Sequence of Loa loa.</title>
        <authorList>
            <consortium name="The Broad Institute Genome Sequencing Platform"/>
            <consortium name="Broad Institute Genome Sequencing Center for Infectious Disease"/>
            <person name="Nutman T.B."/>
            <person name="Fink D.L."/>
            <person name="Russ C."/>
            <person name="Young S."/>
            <person name="Zeng Q."/>
            <person name="Gargeya S."/>
            <person name="Alvarado L."/>
            <person name="Berlin A."/>
            <person name="Chapman S.B."/>
            <person name="Chen Z."/>
            <person name="Freedman E."/>
            <person name="Gellesch M."/>
            <person name="Goldberg J."/>
            <person name="Griggs A."/>
            <person name="Gujja S."/>
            <person name="Heilman E.R."/>
            <person name="Heiman D."/>
            <person name="Howarth C."/>
            <person name="Mehta T."/>
            <person name="Neiman D."/>
            <person name="Pearson M."/>
            <person name="Roberts A."/>
            <person name="Saif S."/>
            <person name="Shea T."/>
            <person name="Shenoy N."/>
            <person name="Sisk P."/>
            <person name="Stolte C."/>
            <person name="Sykes S."/>
            <person name="White J."/>
            <person name="Yandava C."/>
            <person name="Haas B."/>
            <person name="Henn M.R."/>
            <person name="Nusbaum C."/>
            <person name="Birren B."/>
        </authorList>
    </citation>
    <scope>NUCLEOTIDE SEQUENCE [LARGE SCALE GENOMIC DNA]</scope>
</reference>
<accession>A0A1S0THY1</accession>
<organism evidence="1">
    <name type="scientific">Loa loa</name>
    <name type="common">Eye worm</name>
    <name type="synonym">Filaria loa</name>
    <dbReference type="NCBI Taxonomy" id="7209"/>
    <lineage>
        <taxon>Eukaryota</taxon>
        <taxon>Metazoa</taxon>
        <taxon>Ecdysozoa</taxon>
        <taxon>Nematoda</taxon>
        <taxon>Chromadorea</taxon>
        <taxon>Rhabditida</taxon>
        <taxon>Spirurina</taxon>
        <taxon>Spiruromorpha</taxon>
        <taxon>Filarioidea</taxon>
        <taxon>Onchocercidae</taxon>
        <taxon>Loa</taxon>
    </lineage>
</organism>
<dbReference type="EMBL" id="JH713231">
    <property type="protein sequence ID" value="EFO14139.2"/>
    <property type="molecule type" value="Genomic_DNA"/>
</dbReference>